<dbReference type="AlphaFoldDB" id="A0A915YEP7"/>
<gene>
    <name evidence="2" type="ORF">AsAng_0024570</name>
</gene>
<organism evidence="2 3">
    <name type="scientific">Aureispira anguillae</name>
    <dbReference type="NCBI Taxonomy" id="2864201"/>
    <lineage>
        <taxon>Bacteria</taxon>
        <taxon>Pseudomonadati</taxon>
        <taxon>Bacteroidota</taxon>
        <taxon>Saprospiria</taxon>
        <taxon>Saprospirales</taxon>
        <taxon>Saprospiraceae</taxon>
        <taxon>Aureispira</taxon>
    </lineage>
</organism>
<proteinExistence type="predicted"/>
<name>A0A915YEP7_9BACT</name>
<keyword evidence="3" id="KW-1185">Reference proteome</keyword>
<dbReference type="RefSeq" id="WP_264792889.1">
    <property type="nucleotide sequence ID" value="NZ_AP026867.1"/>
</dbReference>
<feature type="signal peptide" evidence="1">
    <location>
        <begin position="1"/>
        <end position="22"/>
    </location>
</feature>
<dbReference type="EMBL" id="AP026867">
    <property type="protein sequence ID" value="BDS11743.1"/>
    <property type="molecule type" value="Genomic_DNA"/>
</dbReference>
<protein>
    <submittedName>
        <fullName evidence="2">DUF4846 domain-containing protein</fullName>
    </submittedName>
</protein>
<evidence type="ECO:0000256" key="1">
    <source>
        <dbReference type="SAM" id="SignalP"/>
    </source>
</evidence>
<dbReference type="KEGG" id="aup:AsAng_0024570"/>
<dbReference type="Pfam" id="PF16138">
    <property type="entry name" value="DUF4846"/>
    <property type="match status" value="1"/>
</dbReference>
<evidence type="ECO:0000313" key="3">
    <source>
        <dbReference type="Proteomes" id="UP001060919"/>
    </source>
</evidence>
<reference evidence="2" key="1">
    <citation type="submission" date="2022-09" db="EMBL/GenBank/DDBJ databases">
        <title>Aureispira anguillicida sp. nov., isolated from Leptocephalus of Japanese eel Anguilla japonica.</title>
        <authorList>
            <person name="Yuasa K."/>
            <person name="Mekata T."/>
            <person name="Ikunari K."/>
        </authorList>
    </citation>
    <scope>NUCLEOTIDE SEQUENCE</scope>
    <source>
        <strain evidence="2">EL160426</strain>
    </source>
</reference>
<accession>A0A915YEP7</accession>
<dbReference type="Proteomes" id="UP001060919">
    <property type="component" value="Chromosome"/>
</dbReference>
<evidence type="ECO:0000313" key="2">
    <source>
        <dbReference type="EMBL" id="BDS11743.1"/>
    </source>
</evidence>
<sequence length="333" mass="37325">MKFFLFIALFSLLLHLYGCQNATDNQTTVSTPTPPAPMPVAHQVNGIAKPDSVIPPLKEKNTSTPTNPSTTIPAASSHFYQWLDEYPKELALSRQISTPSGYQRISLDQNSFGTWLRGLPLLPKSSKVMLYNGNTKAYQAGAHRVLNIDIGKRDLQQCADAVMRLKAEYHYSQQDYEAIHFNYTSGHTIRFSDWSKGKKPKIKGNKVSFSSPSGSVNSSYANFKKYLTNVYSYAGTASLSKELRSKPVKDIMPGDVFIWGGFPGHAILVMDVAKHPKTGKKIFLVAQSYMPAQSIHILKNLNDQSLSPWYSEDFGEQLNTPEWTFDRNSLKQF</sequence>
<feature type="chain" id="PRO_5038069039" evidence="1">
    <location>
        <begin position="23"/>
        <end position="333"/>
    </location>
</feature>
<dbReference type="InterPro" id="IPR032315">
    <property type="entry name" value="DUF4846"/>
</dbReference>
<keyword evidence="1" id="KW-0732">Signal</keyword>